<feature type="compositionally biased region" description="Basic and acidic residues" evidence="1">
    <location>
        <begin position="33"/>
        <end position="49"/>
    </location>
</feature>
<evidence type="ECO:0000313" key="2">
    <source>
        <dbReference type="EMBL" id="KAF5888883.1"/>
    </source>
</evidence>
<sequence length="80" mass="8478">MELSSIGEQVFAVESITKKRVRKGGAGQSAGSQEERPETAQTRLTERLHHGAPKCSETFGETRSPVPPVPRPLHGGGATA</sequence>
<dbReference type="Proteomes" id="UP000727407">
    <property type="component" value="Unassembled WGS sequence"/>
</dbReference>
<name>A0A8J4TEU3_CLAMG</name>
<protein>
    <submittedName>
        <fullName evidence="2">Chromobox protein 8-like</fullName>
    </submittedName>
</protein>
<keyword evidence="3" id="KW-1185">Reference proteome</keyword>
<organism evidence="2 3">
    <name type="scientific">Clarias magur</name>
    <name type="common">Asian catfish</name>
    <name type="synonym">Macropteronotus magur</name>
    <dbReference type="NCBI Taxonomy" id="1594786"/>
    <lineage>
        <taxon>Eukaryota</taxon>
        <taxon>Metazoa</taxon>
        <taxon>Chordata</taxon>
        <taxon>Craniata</taxon>
        <taxon>Vertebrata</taxon>
        <taxon>Euteleostomi</taxon>
        <taxon>Actinopterygii</taxon>
        <taxon>Neopterygii</taxon>
        <taxon>Teleostei</taxon>
        <taxon>Ostariophysi</taxon>
        <taxon>Siluriformes</taxon>
        <taxon>Clariidae</taxon>
        <taxon>Clarias</taxon>
    </lineage>
</organism>
<gene>
    <name evidence="2" type="primary">cbx7</name>
    <name evidence="2" type="ORF">DAT39_021423</name>
</gene>
<comment type="caution">
    <text evidence="2">The sequence shown here is derived from an EMBL/GenBank/DDBJ whole genome shotgun (WGS) entry which is preliminary data.</text>
</comment>
<feature type="region of interest" description="Disordered" evidence="1">
    <location>
        <begin position="18"/>
        <end position="80"/>
    </location>
</feature>
<evidence type="ECO:0000313" key="3">
    <source>
        <dbReference type="Proteomes" id="UP000727407"/>
    </source>
</evidence>
<evidence type="ECO:0000256" key="1">
    <source>
        <dbReference type="SAM" id="MobiDB-lite"/>
    </source>
</evidence>
<dbReference type="EMBL" id="QNUK01000902">
    <property type="protein sequence ID" value="KAF5888883.1"/>
    <property type="molecule type" value="Genomic_DNA"/>
</dbReference>
<reference evidence="2" key="1">
    <citation type="submission" date="2020-07" db="EMBL/GenBank/DDBJ databases">
        <title>Clarias magur genome sequencing, assembly and annotation.</title>
        <authorList>
            <person name="Kushwaha B."/>
            <person name="Kumar R."/>
            <person name="Das P."/>
            <person name="Joshi C.G."/>
            <person name="Kumar D."/>
            <person name="Nagpure N.S."/>
            <person name="Pandey M."/>
            <person name="Agarwal S."/>
            <person name="Srivastava S."/>
            <person name="Singh M."/>
            <person name="Sahoo L."/>
            <person name="Jayasankar P."/>
            <person name="Meher P.K."/>
            <person name="Koringa P.G."/>
            <person name="Iquebal M.A."/>
            <person name="Das S.P."/>
            <person name="Bit A."/>
            <person name="Patnaik S."/>
            <person name="Patel N."/>
            <person name="Shah T.M."/>
            <person name="Hinsu A."/>
            <person name="Jena J.K."/>
        </authorList>
    </citation>
    <scope>NUCLEOTIDE SEQUENCE</scope>
    <source>
        <strain evidence="2">CIFAMagur01</strain>
        <tissue evidence="2">Testis</tissue>
    </source>
</reference>
<accession>A0A8J4TEU3</accession>
<dbReference type="AlphaFoldDB" id="A0A8J4TEU3"/>
<proteinExistence type="predicted"/>